<feature type="compositionally biased region" description="Polar residues" evidence="5">
    <location>
        <begin position="272"/>
        <end position="286"/>
    </location>
</feature>
<dbReference type="PIRSF" id="PIRSF000915">
    <property type="entry name" value="PGP-type_phosphatase"/>
    <property type="match status" value="1"/>
</dbReference>
<dbReference type="GO" id="GO:0005737">
    <property type="term" value="C:cytoplasm"/>
    <property type="evidence" value="ECO:0007669"/>
    <property type="project" value="TreeGrafter"/>
</dbReference>
<evidence type="ECO:0000313" key="6">
    <source>
        <dbReference type="EMBL" id="MBB6691430.1"/>
    </source>
</evidence>
<dbReference type="GO" id="GO:0046872">
    <property type="term" value="F:metal ion binding"/>
    <property type="evidence" value="ECO:0007669"/>
    <property type="project" value="UniProtKB-KW"/>
</dbReference>
<evidence type="ECO:0000256" key="3">
    <source>
        <dbReference type="PIRSR" id="PIRSR000915-2"/>
    </source>
</evidence>
<name>A0A841TZY0_9BACL</name>
<feature type="binding site" evidence="4">
    <location>
        <position position="210"/>
    </location>
    <ligand>
        <name>Mg(2+)</name>
        <dbReference type="ChEBI" id="CHEBI:18420"/>
    </ligand>
</feature>
<protein>
    <recommendedName>
        <fullName evidence="1">Acid sugar phosphatase</fullName>
        <ecNumber evidence="1">3.1.3.-</ecNumber>
    </recommendedName>
</protein>
<dbReference type="GO" id="GO:0016791">
    <property type="term" value="F:phosphatase activity"/>
    <property type="evidence" value="ECO:0007669"/>
    <property type="project" value="TreeGrafter"/>
</dbReference>
<feature type="binding site" evidence="4">
    <location>
        <position position="11"/>
    </location>
    <ligand>
        <name>Mg(2+)</name>
        <dbReference type="ChEBI" id="CHEBI:18420"/>
    </ligand>
</feature>
<dbReference type="InterPro" id="IPR023214">
    <property type="entry name" value="HAD_sf"/>
</dbReference>
<comment type="function">
    <text evidence="1">Catalyzes the dephosphorylation of 2-6 carbon acid sugars in vitro.</text>
</comment>
<comment type="similarity">
    <text evidence="1">Belongs to the HAD-like hydrolase superfamily. NagD family.</text>
</comment>
<reference evidence="6 7" key="1">
    <citation type="submission" date="2020-08" db="EMBL/GenBank/DDBJ databases">
        <title>Cohnella phylogeny.</title>
        <authorList>
            <person name="Dunlap C."/>
        </authorList>
    </citation>
    <scope>NUCLEOTIDE SEQUENCE [LARGE SCALE GENOMIC DNA]</scope>
    <source>
        <strain evidence="6 7">DSM 25239</strain>
    </source>
</reference>
<dbReference type="Pfam" id="PF13344">
    <property type="entry name" value="Hydrolase_6"/>
    <property type="match status" value="1"/>
</dbReference>
<feature type="region of interest" description="Disordered" evidence="5">
    <location>
        <begin position="271"/>
        <end position="291"/>
    </location>
</feature>
<keyword evidence="1 4" id="KW-0460">Magnesium</keyword>
<accession>A0A841TZY0</accession>
<feature type="binding site" evidence="4">
    <location>
        <position position="13"/>
    </location>
    <ligand>
        <name>Mg(2+)</name>
        <dbReference type="ChEBI" id="CHEBI:18420"/>
    </ligand>
</feature>
<evidence type="ECO:0000256" key="5">
    <source>
        <dbReference type="SAM" id="MobiDB-lite"/>
    </source>
</evidence>
<feature type="active site" description="Nucleophile" evidence="2">
    <location>
        <position position="11"/>
    </location>
</feature>
<dbReference type="InterPro" id="IPR006357">
    <property type="entry name" value="HAD-SF_hydro_IIA"/>
</dbReference>
<evidence type="ECO:0000256" key="1">
    <source>
        <dbReference type="PIRNR" id="PIRNR000915"/>
    </source>
</evidence>
<comment type="caution">
    <text evidence="6">The sequence shown here is derived from an EMBL/GenBank/DDBJ whole genome shotgun (WGS) entry which is preliminary data.</text>
</comment>
<dbReference type="Proteomes" id="UP000553776">
    <property type="component" value="Unassembled WGS sequence"/>
</dbReference>
<feature type="binding site" evidence="3">
    <location>
        <position position="185"/>
    </location>
    <ligand>
        <name>substrate</name>
    </ligand>
</feature>
<keyword evidence="1 4" id="KW-0479">Metal-binding</keyword>
<dbReference type="Gene3D" id="3.40.50.1000">
    <property type="entry name" value="HAD superfamily/HAD-like"/>
    <property type="match status" value="2"/>
</dbReference>
<gene>
    <name evidence="6" type="ORF">H7B90_08480</name>
</gene>
<feature type="active site" description="Proton donor" evidence="2">
    <location>
        <position position="13"/>
    </location>
</feature>
<dbReference type="SUPFAM" id="SSF56784">
    <property type="entry name" value="HAD-like"/>
    <property type="match status" value="1"/>
</dbReference>
<dbReference type="PANTHER" id="PTHR19288:SF46">
    <property type="entry name" value="HALOACID DEHALOGENASE-LIKE HYDROLASE DOMAIN-CONTAINING PROTEIN 2"/>
    <property type="match status" value="1"/>
</dbReference>
<sequence length="304" mass="32420">MDAMFEGFIIDLDGTVYRGRRAIEGAAEAIARLKRMGKRVVFLSNRGNYSREMCAAKLRGMGVEAREEEIVLSSTVAALYLKRNHPRDAVWTLGDEGLRDELRVHGVSLAAKPEEAEWLLITLHETLTYRDLNEAFRAVRHGARILATNADRSFPGDDGEAIDVAGMIGAIEAATGRKAEVVIGKPSRLMAEAALEALGLPAERCLVVGDSLASDIAMGRQAGIAAALMLTGSVSREEAEAAGPALRPDWIWSSLAELPLWLEQGIEAAGGQSANDSVSDSANGNPITGKDINGASLEEGIAKI</sequence>
<evidence type="ECO:0000256" key="4">
    <source>
        <dbReference type="PIRSR" id="PIRSR000915-3"/>
    </source>
</evidence>
<evidence type="ECO:0000313" key="7">
    <source>
        <dbReference type="Proteomes" id="UP000553776"/>
    </source>
</evidence>
<dbReference type="PANTHER" id="PTHR19288">
    <property type="entry name" value="4-NITROPHENYLPHOSPHATASE-RELATED"/>
    <property type="match status" value="1"/>
</dbReference>
<dbReference type="RefSeq" id="WP_185135422.1">
    <property type="nucleotide sequence ID" value="NZ_JACJVR010000029.1"/>
</dbReference>
<evidence type="ECO:0000256" key="2">
    <source>
        <dbReference type="PIRSR" id="PIRSR000915-1"/>
    </source>
</evidence>
<dbReference type="EC" id="3.1.3.-" evidence="1"/>
<dbReference type="AlphaFoldDB" id="A0A841TZY0"/>
<proteinExistence type="inferred from homology"/>
<comment type="cofactor">
    <cofactor evidence="4">
        <name>Mg(2+)</name>
        <dbReference type="ChEBI" id="CHEBI:18420"/>
    </cofactor>
    <text evidence="4">Divalent metal ions. Mg(2+) is the most effective.</text>
</comment>
<dbReference type="InterPro" id="IPR036412">
    <property type="entry name" value="HAD-like_sf"/>
</dbReference>
<keyword evidence="6" id="KW-0378">Hydrolase</keyword>
<dbReference type="Pfam" id="PF13242">
    <property type="entry name" value="Hydrolase_like"/>
    <property type="match status" value="1"/>
</dbReference>
<keyword evidence="7" id="KW-1185">Reference proteome</keyword>
<organism evidence="6 7">
    <name type="scientific">Cohnella xylanilytica</name>
    <dbReference type="NCBI Taxonomy" id="557555"/>
    <lineage>
        <taxon>Bacteria</taxon>
        <taxon>Bacillati</taxon>
        <taxon>Bacillota</taxon>
        <taxon>Bacilli</taxon>
        <taxon>Bacillales</taxon>
        <taxon>Paenibacillaceae</taxon>
        <taxon>Cohnella</taxon>
    </lineage>
</organism>
<dbReference type="EMBL" id="JACJVR010000029">
    <property type="protein sequence ID" value="MBB6691430.1"/>
    <property type="molecule type" value="Genomic_DNA"/>
</dbReference>
<dbReference type="NCBIfam" id="TIGR01460">
    <property type="entry name" value="HAD-SF-IIA"/>
    <property type="match status" value="1"/>
</dbReference>